<keyword evidence="1" id="KW-0378">Hydrolase</keyword>
<name>A0A6A1TTE0_NEOGA</name>
<dbReference type="Proteomes" id="UP000386575">
    <property type="component" value="Unassembled WGS sequence"/>
</dbReference>
<comment type="caution">
    <text evidence="1">The sequence shown here is derived from an EMBL/GenBank/DDBJ whole genome shotgun (WGS) entry which is preliminary data.</text>
</comment>
<accession>A0A6A1TTE0</accession>
<dbReference type="Pfam" id="PF02452">
    <property type="entry name" value="PemK_toxin"/>
    <property type="match status" value="1"/>
</dbReference>
<dbReference type="GO" id="GO:0016075">
    <property type="term" value="P:rRNA catabolic process"/>
    <property type="evidence" value="ECO:0007669"/>
    <property type="project" value="TreeGrafter"/>
</dbReference>
<dbReference type="SUPFAM" id="SSF50118">
    <property type="entry name" value="Cell growth inhibitor/plasmid maintenance toxic component"/>
    <property type="match status" value="1"/>
</dbReference>
<reference evidence="1 2" key="1">
    <citation type="submission" date="2019-09" db="EMBL/GenBank/DDBJ databases">
        <title>Genome sequencing of Ng87 strain.</title>
        <authorList>
            <person name="Karasev E.S."/>
            <person name="Andronov E."/>
        </authorList>
    </citation>
    <scope>NUCLEOTIDE SEQUENCE [LARGE SCALE GENOMIC DNA]</scope>
    <source>
        <strain evidence="1 2">Ng87</strain>
    </source>
</reference>
<dbReference type="PANTHER" id="PTHR33988:SF3">
    <property type="entry name" value="ENDORIBONUCLEASE TOXIN CHPB-RELATED"/>
    <property type="match status" value="1"/>
</dbReference>
<dbReference type="GO" id="GO:0016787">
    <property type="term" value="F:hydrolase activity"/>
    <property type="evidence" value="ECO:0007669"/>
    <property type="project" value="UniProtKB-KW"/>
</dbReference>
<dbReference type="EC" id="3.1.27.-" evidence="1"/>
<dbReference type="NCBIfam" id="NF007386">
    <property type="entry name" value="PRK09907.1"/>
    <property type="match status" value="1"/>
</dbReference>
<dbReference type="GO" id="GO:0003677">
    <property type="term" value="F:DNA binding"/>
    <property type="evidence" value="ECO:0007669"/>
    <property type="project" value="InterPro"/>
</dbReference>
<dbReference type="InterPro" id="IPR011067">
    <property type="entry name" value="Plasmid_toxin/cell-grow_inhib"/>
</dbReference>
<protein>
    <submittedName>
        <fullName evidence="1">Endoribonuclease MazF</fullName>
        <ecNumber evidence="1">3.1.27.-</ecNumber>
    </submittedName>
</protein>
<evidence type="ECO:0000313" key="1">
    <source>
        <dbReference type="EMBL" id="KAB1087943.1"/>
    </source>
</evidence>
<dbReference type="Gene3D" id="2.30.30.110">
    <property type="match status" value="1"/>
</dbReference>
<dbReference type="RefSeq" id="WP_151044056.1">
    <property type="nucleotide sequence ID" value="NZ_VZUL01000002.1"/>
</dbReference>
<sequence length="112" mass="12250">MTAASYVPEAGDIVWLEFSPQAGHEQAGRRPAVVLSPQSYNRFGLMLCCPMTTKRKGYPFEVAIGDDGDSTVLADQVKSLDWKARNAQRKGRVSTRELSQIRARAGALIGKP</sequence>
<dbReference type="AlphaFoldDB" id="A0A6A1TTE0"/>
<dbReference type="GO" id="GO:0006402">
    <property type="term" value="P:mRNA catabolic process"/>
    <property type="evidence" value="ECO:0007669"/>
    <property type="project" value="TreeGrafter"/>
</dbReference>
<organism evidence="1 2">
    <name type="scientific">Neorhizobium galegae</name>
    <name type="common">Rhizobium galegae</name>
    <dbReference type="NCBI Taxonomy" id="399"/>
    <lineage>
        <taxon>Bacteria</taxon>
        <taxon>Pseudomonadati</taxon>
        <taxon>Pseudomonadota</taxon>
        <taxon>Alphaproteobacteria</taxon>
        <taxon>Hyphomicrobiales</taxon>
        <taxon>Rhizobiaceae</taxon>
        <taxon>Rhizobium/Agrobacterium group</taxon>
        <taxon>Neorhizobium</taxon>
    </lineage>
</organism>
<gene>
    <name evidence="1" type="primary">mazF</name>
    <name evidence="1" type="ORF">F4V91_16810</name>
</gene>
<evidence type="ECO:0000313" key="2">
    <source>
        <dbReference type="Proteomes" id="UP000386575"/>
    </source>
</evidence>
<dbReference type="PANTHER" id="PTHR33988">
    <property type="entry name" value="ENDORIBONUCLEASE MAZF-RELATED"/>
    <property type="match status" value="1"/>
</dbReference>
<dbReference type="EMBL" id="VZUL01000002">
    <property type="protein sequence ID" value="KAB1087943.1"/>
    <property type="molecule type" value="Genomic_DNA"/>
</dbReference>
<proteinExistence type="predicted"/>
<dbReference type="GO" id="GO:0004521">
    <property type="term" value="F:RNA endonuclease activity"/>
    <property type="evidence" value="ECO:0007669"/>
    <property type="project" value="TreeGrafter"/>
</dbReference>
<dbReference type="InterPro" id="IPR003477">
    <property type="entry name" value="PemK-like"/>
</dbReference>